<dbReference type="Proteomes" id="UP000011550">
    <property type="component" value="Unassembled WGS sequence"/>
</dbReference>
<gene>
    <name evidence="1" type="ORF">C440_06782</name>
</gene>
<evidence type="ECO:0000313" key="1">
    <source>
        <dbReference type="EMBL" id="ELZ95975.1"/>
    </source>
</evidence>
<proteinExistence type="predicted"/>
<reference evidence="1 2" key="1">
    <citation type="journal article" date="2014" name="PLoS Genet.">
        <title>Phylogenetically driven sequencing of extremely halophilic archaea reveals strategies for static and dynamic osmo-response.</title>
        <authorList>
            <person name="Becker E.A."/>
            <person name="Seitzer P.M."/>
            <person name="Tritt A."/>
            <person name="Larsen D."/>
            <person name="Krusor M."/>
            <person name="Yao A.I."/>
            <person name="Wu D."/>
            <person name="Madern D."/>
            <person name="Eisen J.A."/>
            <person name="Darling A.E."/>
            <person name="Facciotti M.T."/>
        </authorList>
    </citation>
    <scope>NUCLEOTIDE SEQUENCE [LARGE SCALE GENOMIC DNA]</scope>
    <source>
        <strain evidence="1 2">ATCC BAA-1512</strain>
    </source>
</reference>
<organism evidence="1 2">
    <name type="scientific">Haloferax mucosum ATCC BAA-1512</name>
    <dbReference type="NCBI Taxonomy" id="662479"/>
    <lineage>
        <taxon>Archaea</taxon>
        <taxon>Methanobacteriati</taxon>
        <taxon>Methanobacteriota</taxon>
        <taxon>Stenosarchaea group</taxon>
        <taxon>Halobacteria</taxon>
        <taxon>Halobacteriales</taxon>
        <taxon>Haloferacaceae</taxon>
        <taxon>Haloferax</taxon>
    </lineage>
</organism>
<dbReference type="AlphaFoldDB" id="M0IGS1"/>
<accession>M0IGS1</accession>
<protein>
    <submittedName>
        <fullName evidence="1">Uncharacterized protein</fullName>
    </submittedName>
</protein>
<dbReference type="RefSeq" id="WP_008319536.1">
    <property type="nucleotide sequence ID" value="NZ_AOLN01000010.1"/>
</dbReference>
<evidence type="ECO:0000313" key="2">
    <source>
        <dbReference type="Proteomes" id="UP000011550"/>
    </source>
</evidence>
<sequence>MTPLTFKHATAIGSMERALEYRDRVADKSYFERVRFANKVLGGDWIFRLADVVGIDEIEAKRPTWSRFYVENEYGTNLPIDPRAPETEEYLGMKGGAQELGFYCGMGFDGYADALSTARKVDSDSVDLQYGDYHLQYLSEETLHEENVFEDDETIEPEAYYRIYGETLNQLFENFEEITERIQGYDDGEHIDEELQRRIVNTAAGSKIYLCGAHRGCGSHHSVKEATASRLDSIITFLYARSLARVEQPLSEHKRRR</sequence>
<dbReference type="PATRIC" id="fig|662479.7.peg.1369"/>
<comment type="caution">
    <text evidence="1">The sequence shown here is derived from an EMBL/GenBank/DDBJ whole genome shotgun (WGS) entry which is preliminary data.</text>
</comment>
<dbReference type="EMBL" id="AOLN01000010">
    <property type="protein sequence ID" value="ELZ95975.1"/>
    <property type="molecule type" value="Genomic_DNA"/>
</dbReference>
<name>M0IGS1_9EURY</name>
<keyword evidence="2" id="KW-1185">Reference proteome</keyword>